<reference evidence="1 2" key="1">
    <citation type="submission" date="2020-08" db="EMBL/GenBank/DDBJ databases">
        <title>Genomic Encyclopedia of Type Strains, Phase IV (KMG-IV): sequencing the most valuable type-strain genomes for metagenomic binning, comparative biology and taxonomic classification.</title>
        <authorList>
            <person name="Goeker M."/>
        </authorList>
    </citation>
    <scope>NUCLEOTIDE SEQUENCE [LARGE SCALE GENOMIC DNA]</scope>
    <source>
        <strain evidence="1 2">DSM 24661</strain>
    </source>
</reference>
<dbReference type="Proteomes" id="UP000559117">
    <property type="component" value="Unassembled WGS sequence"/>
</dbReference>
<dbReference type="EMBL" id="JACHFH010000013">
    <property type="protein sequence ID" value="MBB5336129.1"/>
    <property type="molecule type" value="Genomic_DNA"/>
</dbReference>
<sequence>MPAVYFVCPDNRKVPIVSCLNNCPHKERCMFLPTLRSIAISSDRKLSKPSVTELIAGTRETYLKRTTDYAIDPFDSLFALHGQAVHYMNYKKQGDNILGEVRMEDEITTGQFDMFGYVLNDKKLTLGDLKVTSSYKLMKALGIYKKDVPTGEVYKSGVKKGMPKYKKETSFDGVRHVMDWALQLNYYRMLLEDNGYDVNDMVIQAFCRDFSTRVAMERNIDRPLYIIKINRISDRWLQRYFSYKAQNLKEALNNNDIPPVCTAKERWYDRKCLGFCNVADKCPYAQVLKQQQEKLAM</sequence>
<dbReference type="RefSeq" id="WP_183860791.1">
    <property type="nucleotide sequence ID" value="NZ_JACHFH010000013.1"/>
</dbReference>
<organism evidence="1 2">
    <name type="scientific">Pectinatus brassicae</name>
    <dbReference type="NCBI Taxonomy" id="862415"/>
    <lineage>
        <taxon>Bacteria</taxon>
        <taxon>Bacillati</taxon>
        <taxon>Bacillota</taxon>
        <taxon>Negativicutes</taxon>
        <taxon>Selenomonadales</taxon>
        <taxon>Selenomonadaceae</taxon>
        <taxon>Pectinatus</taxon>
    </lineage>
</organism>
<accession>A0A840UGJ0</accession>
<dbReference type="AlphaFoldDB" id="A0A840UGJ0"/>
<protein>
    <recommendedName>
        <fullName evidence="3">PD-(D/E)XK endonuclease-like domain-containing protein</fullName>
    </recommendedName>
</protein>
<gene>
    <name evidence="1" type="ORF">HNR32_001273</name>
</gene>
<keyword evidence="2" id="KW-1185">Reference proteome</keyword>
<evidence type="ECO:0000313" key="1">
    <source>
        <dbReference type="EMBL" id="MBB5336129.1"/>
    </source>
</evidence>
<comment type="caution">
    <text evidence="1">The sequence shown here is derived from an EMBL/GenBank/DDBJ whole genome shotgun (WGS) entry which is preliminary data.</text>
</comment>
<evidence type="ECO:0008006" key="3">
    <source>
        <dbReference type="Google" id="ProtNLM"/>
    </source>
</evidence>
<proteinExistence type="predicted"/>
<evidence type="ECO:0000313" key="2">
    <source>
        <dbReference type="Proteomes" id="UP000559117"/>
    </source>
</evidence>
<name>A0A840UGJ0_9FIRM</name>